<reference evidence="1" key="1">
    <citation type="submission" date="2017-04" db="EMBL/GenBank/DDBJ databases">
        <title>Complete genome sequence of Urbanus proteus nucleopolyhedrovirus (UrprNPV).</title>
        <authorList>
            <person name="Santos E.R."/>
            <person name="Melo F.L."/>
            <person name="Sosa-Gomez D.R."/>
            <person name="Ribeiro B.M."/>
            <person name="Ardisson-Araujo D.M.P."/>
        </authorList>
    </citation>
    <scope>NUCLEOTIDE SEQUENCE [LARGE SCALE GENOMIC DNA]</scope>
    <source>
        <strain evidence="1">Southern Brazil</strain>
    </source>
</reference>
<dbReference type="RefSeq" id="YP_009250027.1">
    <property type="nucleotide sequence ID" value="NC_029997.2"/>
</dbReference>
<dbReference type="GeneID" id="27429908"/>
<name>A0A162GTV8_9ABAC</name>
<organism evidence="1 2">
    <name type="scientific">Urbanus proteus nucleopolyhedrovirus</name>
    <dbReference type="NCBI Taxonomy" id="1675866"/>
    <lineage>
        <taxon>Viruses</taxon>
        <taxon>Viruses incertae sedis</taxon>
        <taxon>Naldaviricetes</taxon>
        <taxon>Lefavirales</taxon>
        <taxon>Baculoviridae</taxon>
        <taxon>Alphabaculovirus</taxon>
        <taxon>Alphabaculovirus urprotei</taxon>
    </lineage>
</organism>
<keyword evidence="2" id="KW-1185">Reference proteome</keyword>
<evidence type="ECO:0000313" key="1">
    <source>
        <dbReference type="EMBL" id="AKR17298.1"/>
    </source>
</evidence>
<sequence>MSRVNIKLKALIDKIIDYEYNKTTKVSTKMPQKQHEPRFVLKEWNTDILQVGRVTTYDIVGQRDYEKFFQQF</sequence>
<accession>A0A162GTV8</accession>
<dbReference type="KEGG" id="vg:27429908"/>
<dbReference type="EMBL" id="KR011717">
    <property type="protein sequence ID" value="AKR17298.1"/>
    <property type="molecule type" value="Genomic_DNA"/>
</dbReference>
<proteinExistence type="predicted"/>
<dbReference type="Proteomes" id="UP000201861">
    <property type="component" value="Segment"/>
</dbReference>
<dbReference type="OrthoDB" id="27447at10239"/>
<evidence type="ECO:0000313" key="2">
    <source>
        <dbReference type="Proteomes" id="UP000201861"/>
    </source>
</evidence>
<protein>
    <submittedName>
        <fullName evidence="1">Uncharacterized protein</fullName>
    </submittedName>
</protein>